<keyword evidence="2 9" id="KW-0963">Cytoplasm</keyword>
<dbReference type="Proteomes" id="UP001166251">
    <property type="component" value="Unassembled WGS sequence"/>
</dbReference>
<accession>A0ABS7EJL5</accession>
<feature type="binding site" evidence="9">
    <location>
        <begin position="329"/>
        <end position="333"/>
    </location>
    <ligand>
        <name>ATP</name>
        <dbReference type="ChEBI" id="CHEBI:30616"/>
    </ligand>
</feature>
<evidence type="ECO:0000256" key="7">
    <source>
        <dbReference type="ARBA" id="ARBA00022840"/>
    </source>
</evidence>
<feature type="binding site" evidence="9">
    <location>
        <position position="10"/>
    </location>
    <ligand>
        <name>Mg(2+)</name>
        <dbReference type="ChEBI" id="CHEBI:18420"/>
    </ligand>
</feature>
<evidence type="ECO:0000256" key="9">
    <source>
        <dbReference type="HAMAP-Rule" id="MF_00020"/>
    </source>
</evidence>
<dbReference type="SUPFAM" id="SSF53067">
    <property type="entry name" value="Actin-like ATPase domain"/>
    <property type="match status" value="2"/>
</dbReference>
<dbReference type="HAMAP" id="MF_00020">
    <property type="entry name" value="Acetate_kinase"/>
    <property type="match status" value="1"/>
</dbReference>
<dbReference type="PIRSF" id="PIRSF000722">
    <property type="entry name" value="Acetate_prop_kin"/>
    <property type="match status" value="1"/>
</dbReference>
<evidence type="ECO:0000313" key="12">
    <source>
        <dbReference type="Proteomes" id="UP001166251"/>
    </source>
</evidence>
<evidence type="ECO:0000256" key="2">
    <source>
        <dbReference type="ARBA" id="ARBA00022490"/>
    </source>
</evidence>
<name>A0ABS7EJL5_9GAMM</name>
<evidence type="ECO:0000256" key="8">
    <source>
        <dbReference type="ARBA" id="ARBA00022842"/>
    </source>
</evidence>
<protein>
    <recommendedName>
        <fullName evidence="9">Acetate kinase</fullName>
        <ecNumber evidence="9">2.7.2.1</ecNumber>
    </recommendedName>
    <alternativeName>
        <fullName evidence="9">Acetokinase</fullName>
    </alternativeName>
</protein>
<organism evidence="11 12">
    <name type="scientific">Neiella holothuriorum</name>
    <dbReference type="NCBI Taxonomy" id="2870530"/>
    <lineage>
        <taxon>Bacteria</taxon>
        <taxon>Pseudomonadati</taxon>
        <taxon>Pseudomonadota</taxon>
        <taxon>Gammaproteobacteria</taxon>
        <taxon>Alteromonadales</taxon>
        <taxon>Echinimonadaceae</taxon>
        <taxon>Neiella</taxon>
    </lineage>
</organism>
<evidence type="ECO:0000256" key="10">
    <source>
        <dbReference type="RuleBase" id="RU003835"/>
    </source>
</evidence>
<gene>
    <name evidence="9" type="primary">ackA</name>
    <name evidence="11" type="ORF">K0504_15335</name>
</gene>
<comment type="subunit">
    <text evidence="9">Homodimer.</text>
</comment>
<evidence type="ECO:0000256" key="5">
    <source>
        <dbReference type="ARBA" id="ARBA00022741"/>
    </source>
</evidence>
<dbReference type="NCBIfam" id="TIGR00016">
    <property type="entry name" value="ackA"/>
    <property type="match status" value="1"/>
</dbReference>
<keyword evidence="7 9" id="KW-0067">ATP-binding</keyword>
<feature type="site" description="Transition state stabilizer" evidence="9">
    <location>
        <position position="178"/>
    </location>
</feature>
<feature type="binding site" evidence="9">
    <location>
        <position position="384"/>
    </location>
    <ligand>
        <name>Mg(2+)</name>
        <dbReference type="ChEBI" id="CHEBI:18420"/>
    </ligand>
</feature>
<dbReference type="PRINTS" id="PR00471">
    <property type="entry name" value="ACETATEKNASE"/>
</dbReference>
<sequence length="398" mass="42931">MQTKLVLVLNCGSSSLKFALIDSQTGDEHLSGLAECLSLVEARMKWKLNGEKVEEELGAGAAHREALERLVKLLGDEGFNEQIVAIGHRVVHGGENFTASALITPEVVKGIEDCATLAPLHNPAHLIGIRAAQAAFPSLPQTAVFDTAFHQTMPENAYLYALPYKLYKQHGVRRYGMHGTSHLYVSRKAAEMLGQDVAETNVIVAHLGNGSSICAVKDGKSIDTSMGMTPLEGVVMGTRSGDFDPAIIFHLVDKLGYSLDEVNTMVHKQSGLLGLSEKTSDCRFIEEGMEQGQPEAERAHSVMTYRLAKQIAAYAAALPRIDAIVFTGGIGENSANTRKAVIERLGIFGLKLDEQGNLDARFGADGCITTEDSNFKALVIPTNEEWIIAQDSARLAGV</sequence>
<dbReference type="InterPro" id="IPR000890">
    <property type="entry name" value="Aliphatic_acid_kin_short-chain"/>
</dbReference>
<evidence type="ECO:0000313" key="11">
    <source>
        <dbReference type="EMBL" id="MBW8192410.1"/>
    </source>
</evidence>
<dbReference type="RefSeq" id="WP_220105034.1">
    <property type="nucleotide sequence ID" value="NZ_JAHZSS010000022.1"/>
</dbReference>
<comment type="function">
    <text evidence="9">Catalyzes the formation of acetyl phosphate from acetate and ATP. Can also catalyze the reverse reaction.</text>
</comment>
<evidence type="ECO:0000256" key="1">
    <source>
        <dbReference type="ARBA" id="ARBA00008748"/>
    </source>
</evidence>
<dbReference type="Pfam" id="PF00871">
    <property type="entry name" value="Acetate_kinase"/>
    <property type="match status" value="1"/>
</dbReference>
<keyword evidence="8 9" id="KW-0460">Magnesium</keyword>
<dbReference type="InterPro" id="IPR023865">
    <property type="entry name" value="Aliphatic_acid_kinase_CS"/>
</dbReference>
<dbReference type="PROSITE" id="PS01075">
    <property type="entry name" value="ACETATE_KINASE_1"/>
    <property type="match status" value="1"/>
</dbReference>
<comment type="catalytic activity">
    <reaction evidence="9">
        <text>acetate + ATP = acetyl phosphate + ADP</text>
        <dbReference type="Rhea" id="RHEA:11352"/>
        <dbReference type="ChEBI" id="CHEBI:22191"/>
        <dbReference type="ChEBI" id="CHEBI:30089"/>
        <dbReference type="ChEBI" id="CHEBI:30616"/>
        <dbReference type="ChEBI" id="CHEBI:456216"/>
        <dbReference type="EC" id="2.7.2.1"/>
    </reaction>
</comment>
<feature type="site" description="Transition state stabilizer" evidence="9">
    <location>
        <position position="239"/>
    </location>
</feature>
<feature type="binding site" evidence="9">
    <location>
        <begin position="281"/>
        <end position="283"/>
    </location>
    <ligand>
        <name>ATP</name>
        <dbReference type="ChEBI" id="CHEBI:30616"/>
    </ligand>
</feature>
<feature type="binding site" evidence="9">
    <location>
        <position position="89"/>
    </location>
    <ligand>
        <name>substrate</name>
    </ligand>
</feature>
<evidence type="ECO:0000256" key="3">
    <source>
        <dbReference type="ARBA" id="ARBA00022679"/>
    </source>
</evidence>
<keyword evidence="5 9" id="KW-0547">Nucleotide-binding</keyword>
<keyword evidence="4 9" id="KW-0479">Metal-binding</keyword>
<reference evidence="11" key="1">
    <citation type="submission" date="2021-07" db="EMBL/GenBank/DDBJ databases">
        <title>Neiella marina sp. nov., isolated from the intestinal content of sea cucumber Apostichopus japonicus.</title>
        <authorList>
            <person name="Bai X."/>
        </authorList>
    </citation>
    <scope>NUCLEOTIDE SEQUENCE</scope>
    <source>
        <strain evidence="11">126</strain>
    </source>
</reference>
<dbReference type="PANTHER" id="PTHR21060:SF21">
    <property type="entry name" value="ACETATE KINASE"/>
    <property type="match status" value="1"/>
</dbReference>
<feature type="active site" description="Proton donor/acceptor" evidence="9">
    <location>
        <position position="146"/>
    </location>
</feature>
<keyword evidence="6 9" id="KW-0418">Kinase</keyword>
<evidence type="ECO:0000256" key="4">
    <source>
        <dbReference type="ARBA" id="ARBA00022723"/>
    </source>
</evidence>
<dbReference type="GO" id="GO:0016301">
    <property type="term" value="F:kinase activity"/>
    <property type="evidence" value="ECO:0007669"/>
    <property type="project" value="UniProtKB-KW"/>
</dbReference>
<comment type="similarity">
    <text evidence="1 9 10">Belongs to the acetokinase family.</text>
</comment>
<feature type="binding site" evidence="9">
    <location>
        <position position="17"/>
    </location>
    <ligand>
        <name>ATP</name>
        <dbReference type="ChEBI" id="CHEBI:30616"/>
    </ligand>
</feature>
<proteinExistence type="inferred from homology"/>
<keyword evidence="3 9" id="KW-0808">Transferase</keyword>
<evidence type="ECO:0000256" key="6">
    <source>
        <dbReference type="ARBA" id="ARBA00022777"/>
    </source>
</evidence>
<dbReference type="InterPro" id="IPR043129">
    <property type="entry name" value="ATPase_NBD"/>
</dbReference>
<comment type="subcellular location">
    <subcellularLocation>
        <location evidence="9">Cytoplasm</location>
    </subcellularLocation>
</comment>
<comment type="pathway">
    <text evidence="9">Metabolic intermediate biosynthesis; acetyl-CoA biosynthesis; acetyl-CoA from acetate: step 1/2.</text>
</comment>
<dbReference type="Gene3D" id="3.30.420.40">
    <property type="match status" value="2"/>
</dbReference>
<dbReference type="PROSITE" id="PS01076">
    <property type="entry name" value="ACETATE_KINASE_2"/>
    <property type="match status" value="1"/>
</dbReference>
<dbReference type="PANTHER" id="PTHR21060">
    <property type="entry name" value="ACETATE KINASE"/>
    <property type="match status" value="1"/>
</dbReference>
<dbReference type="EMBL" id="JAHZSS010000022">
    <property type="protein sequence ID" value="MBW8192410.1"/>
    <property type="molecule type" value="Genomic_DNA"/>
</dbReference>
<dbReference type="EC" id="2.7.2.1" evidence="9"/>
<dbReference type="InterPro" id="IPR004372">
    <property type="entry name" value="Ac/propionate_kinase"/>
</dbReference>
<comment type="cofactor">
    <cofactor evidence="9">
        <name>Mg(2+)</name>
        <dbReference type="ChEBI" id="CHEBI:18420"/>
    </cofactor>
    <cofactor evidence="9">
        <name>Mn(2+)</name>
        <dbReference type="ChEBI" id="CHEBI:29035"/>
    </cofactor>
    <text evidence="9">Mg(2+). Can also accept Mn(2+).</text>
</comment>
<feature type="binding site" evidence="9">
    <location>
        <begin position="206"/>
        <end position="210"/>
    </location>
    <ligand>
        <name>ATP</name>
        <dbReference type="ChEBI" id="CHEBI:30616"/>
    </ligand>
</feature>
<dbReference type="CDD" id="cd24010">
    <property type="entry name" value="ASKHA_NBD_AcK_PK"/>
    <property type="match status" value="1"/>
</dbReference>
<keyword evidence="12" id="KW-1185">Reference proteome</keyword>
<comment type="caution">
    <text evidence="11">The sequence shown here is derived from an EMBL/GenBank/DDBJ whole genome shotgun (WGS) entry which is preliminary data.</text>
</comment>